<dbReference type="InterPro" id="IPR010410">
    <property type="entry name" value="DUF1005"/>
</dbReference>
<gene>
    <name evidence="1" type="ORF">RJ641_013465</name>
</gene>
<comment type="caution">
    <text evidence="1">The sequence shown here is derived from an EMBL/GenBank/DDBJ whole genome shotgun (WGS) entry which is preliminary data.</text>
</comment>
<dbReference type="EMBL" id="JBAMMX010000002">
    <property type="protein sequence ID" value="KAK6945921.1"/>
    <property type="molecule type" value="Genomic_DNA"/>
</dbReference>
<dbReference type="Pfam" id="PF06219">
    <property type="entry name" value="DUF1005"/>
    <property type="match status" value="1"/>
</dbReference>
<evidence type="ECO:0000313" key="2">
    <source>
        <dbReference type="Proteomes" id="UP001370490"/>
    </source>
</evidence>
<accession>A0AAN8WC53</accession>
<sequence length="410" mass="44771">MDPCPFMQILVGNLALKSSPVSPKHTQSSSTIHPSSSPYFCKIKLPSFPHQISPIPLSTPDFNSNSNSNSQLQIQSLAACFNITKSHLSKLFKSSLFSKSSKLKLEIFTGSRGQTCGFKSAKLLGTVEVDLKKLEFGVLKNGWVSVGDKTELHLTVRIEPDPRFVFEFDGEPECSPQIFQIDGSIRQPVFTCKFRNCGSNSVFGSFKVKNERDQYVKERKGWSVTIHDLSGSPVAAASMVTPFVPSPGSDRVSRSNPGAWLIRRPGNSTWKPWGRLEAWRERGIVDGIGYRFELLTEDSTSASCGGITVANSVLSAKNGGKFEIDAPRVDTNGEFGSGYGFVMSASVEGMGKCSKPVVEVGLQHVTCTEDAAAFVALAAAMDLSMDACMLFSRKLRRELRQPSQDFVVSL</sequence>
<dbReference type="PANTHER" id="PTHR31317:SF21">
    <property type="entry name" value="FORMIN-LIKE PROTEIN 18"/>
    <property type="match status" value="1"/>
</dbReference>
<dbReference type="PANTHER" id="PTHR31317">
    <property type="entry name" value="OS08G0163500 PROTEIN"/>
    <property type="match status" value="1"/>
</dbReference>
<keyword evidence="2" id="KW-1185">Reference proteome</keyword>
<proteinExistence type="predicted"/>
<organism evidence="1 2">
    <name type="scientific">Dillenia turbinata</name>
    <dbReference type="NCBI Taxonomy" id="194707"/>
    <lineage>
        <taxon>Eukaryota</taxon>
        <taxon>Viridiplantae</taxon>
        <taxon>Streptophyta</taxon>
        <taxon>Embryophyta</taxon>
        <taxon>Tracheophyta</taxon>
        <taxon>Spermatophyta</taxon>
        <taxon>Magnoliopsida</taxon>
        <taxon>eudicotyledons</taxon>
        <taxon>Gunneridae</taxon>
        <taxon>Pentapetalae</taxon>
        <taxon>Dilleniales</taxon>
        <taxon>Dilleniaceae</taxon>
        <taxon>Dillenia</taxon>
    </lineage>
</organism>
<dbReference type="Proteomes" id="UP001370490">
    <property type="component" value="Unassembled WGS sequence"/>
</dbReference>
<protein>
    <submittedName>
        <fullName evidence="1">Uncharacterized protein</fullName>
    </submittedName>
</protein>
<name>A0AAN8WC53_9MAGN</name>
<reference evidence="1 2" key="1">
    <citation type="submission" date="2023-12" db="EMBL/GenBank/DDBJ databases">
        <title>A high-quality genome assembly for Dillenia turbinata (Dilleniales).</title>
        <authorList>
            <person name="Chanderbali A."/>
        </authorList>
    </citation>
    <scope>NUCLEOTIDE SEQUENCE [LARGE SCALE GENOMIC DNA]</scope>
    <source>
        <strain evidence="1">LSX21</strain>
        <tissue evidence="1">Leaf</tissue>
    </source>
</reference>
<evidence type="ECO:0000313" key="1">
    <source>
        <dbReference type="EMBL" id="KAK6945921.1"/>
    </source>
</evidence>
<dbReference type="AlphaFoldDB" id="A0AAN8WC53"/>